<keyword evidence="1" id="KW-0812">Transmembrane</keyword>
<keyword evidence="1" id="KW-1133">Transmembrane helix</keyword>
<organism evidence="2 3">
    <name type="scientific">Halopelagius longus</name>
    <dbReference type="NCBI Taxonomy" id="1236180"/>
    <lineage>
        <taxon>Archaea</taxon>
        <taxon>Methanobacteriati</taxon>
        <taxon>Methanobacteriota</taxon>
        <taxon>Stenosarchaea group</taxon>
        <taxon>Halobacteria</taxon>
        <taxon>Halobacteriales</taxon>
        <taxon>Haloferacaceae</taxon>
    </lineage>
</organism>
<evidence type="ECO:0000313" key="3">
    <source>
        <dbReference type="Proteomes" id="UP000255421"/>
    </source>
</evidence>
<feature type="transmembrane region" description="Helical" evidence="1">
    <location>
        <begin position="56"/>
        <end position="85"/>
    </location>
</feature>
<dbReference type="OrthoDB" id="204671at2157"/>
<dbReference type="Proteomes" id="UP000255421">
    <property type="component" value="Unassembled WGS sequence"/>
</dbReference>
<evidence type="ECO:0000256" key="1">
    <source>
        <dbReference type="SAM" id="Phobius"/>
    </source>
</evidence>
<sequence>MMVTTHAAAGLLLAVPVATAAPELAAPAASGALVGGVLPDVDLFVGVHRRTLHFPVYYTLCGVLAAIVASAAPTPLWVALALCLLSAGLHSISDWFGAGEELRPWERTSPRAVYVHPLRRWLRPKYVVRYDGAPEDFLLTVVLAAPAAYVFDGGVRVLVVAGVLLALVYTAFRKRVPDVLGI</sequence>
<dbReference type="EMBL" id="QQST01000001">
    <property type="protein sequence ID" value="RDI72250.1"/>
    <property type="molecule type" value="Genomic_DNA"/>
</dbReference>
<feature type="transmembrane region" description="Helical" evidence="1">
    <location>
        <begin position="155"/>
        <end position="172"/>
    </location>
</feature>
<dbReference type="AlphaFoldDB" id="A0A370INE9"/>
<keyword evidence="2" id="KW-0378">Hydrolase</keyword>
<keyword evidence="3" id="KW-1185">Reference proteome</keyword>
<protein>
    <submittedName>
        <fullName evidence="2">Metal-dependent hydrolase</fullName>
    </submittedName>
</protein>
<name>A0A370INE9_9EURY</name>
<reference evidence="2 3" key="1">
    <citation type="submission" date="2018-07" db="EMBL/GenBank/DDBJ databases">
        <title>Genome sequence of extremly halophilic archaeon Halopelagius longus strain BC12-B1.</title>
        <authorList>
            <person name="Zhang X."/>
        </authorList>
    </citation>
    <scope>NUCLEOTIDE SEQUENCE [LARGE SCALE GENOMIC DNA]</scope>
    <source>
        <strain evidence="2 3">BC12-B1</strain>
    </source>
</reference>
<gene>
    <name evidence="2" type="ORF">DWB78_11305</name>
</gene>
<proteinExistence type="predicted"/>
<comment type="caution">
    <text evidence="2">The sequence shown here is derived from an EMBL/GenBank/DDBJ whole genome shotgun (WGS) entry which is preliminary data.</text>
</comment>
<keyword evidence="1" id="KW-0472">Membrane</keyword>
<dbReference type="RefSeq" id="WP_092532052.1">
    <property type="nucleotide sequence ID" value="NZ_FNKQ01000001.1"/>
</dbReference>
<dbReference type="GO" id="GO:0016787">
    <property type="term" value="F:hydrolase activity"/>
    <property type="evidence" value="ECO:0007669"/>
    <property type="project" value="UniProtKB-KW"/>
</dbReference>
<accession>A0A370INE9</accession>
<evidence type="ECO:0000313" key="2">
    <source>
        <dbReference type="EMBL" id="RDI72250.1"/>
    </source>
</evidence>